<dbReference type="EMBL" id="MN739181">
    <property type="protein sequence ID" value="QHS92540.1"/>
    <property type="molecule type" value="Genomic_DNA"/>
</dbReference>
<organism evidence="1">
    <name type="scientific">viral metagenome</name>
    <dbReference type="NCBI Taxonomy" id="1070528"/>
    <lineage>
        <taxon>unclassified sequences</taxon>
        <taxon>metagenomes</taxon>
        <taxon>organismal metagenomes</taxon>
    </lineage>
</organism>
<accession>A0A6C0BKF3</accession>
<sequence>MACKCNPPQILGLDEVQQSTNPNDLFAFLTSCAETETPTTGITADGDNKPQSTFNTPQVLHCDNPHCQVKHIETVHRFEIDGEHEILICANCYDLGYRFCLFTHEVLHMDQMDSVLENMYAQKSYHKGQLSYQILCCVPNLYQYFKMIGIENPDPTHSIVNLHEIDQPS</sequence>
<name>A0A6C0BKF3_9ZZZZ</name>
<dbReference type="AlphaFoldDB" id="A0A6C0BKF3"/>
<proteinExistence type="predicted"/>
<evidence type="ECO:0000313" key="1">
    <source>
        <dbReference type="EMBL" id="QHS92540.1"/>
    </source>
</evidence>
<reference evidence="1" key="1">
    <citation type="journal article" date="2020" name="Nature">
        <title>Giant virus diversity and host interactions through global metagenomics.</title>
        <authorList>
            <person name="Schulz F."/>
            <person name="Roux S."/>
            <person name="Paez-Espino D."/>
            <person name="Jungbluth S."/>
            <person name="Walsh D.A."/>
            <person name="Denef V.J."/>
            <person name="McMahon K.D."/>
            <person name="Konstantinidis K.T."/>
            <person name="Eloe-Fadrosh E.A."/>
            <person name="Kyrpides N.C."/>
            <person name="Woyke T."/>
        </authorList>
    </citation>
    <scope>NUCLEOTIDE SEQUENCE</scope>
    <source>
        <strain evidence="1">GVMAG-M-3300014204-73</strain>
    </source>
</reference>
<protein>
    <submittedName>
        <fullName evidence="1">Uncharacterized protein</fullName>
    </submittedName>
</protein>